<dbReference type="Proteomes" id="UP000298327">
    <property type="component" value="Unassembled WGS sequence"/>
</dbReference>
<dbReference type="InterPro" id="IPR018834">
    <property type="entry name" value="DNA/RNA-bd_Est1-type"/>
</dbReference>
<feature type="domain" description="Telomerase activating protein Est1-like N-terminal" evidence="3">
    <location>
        <begin position="62"/>
        <end position="223"/>
    </location>
</feature>
<organism evidence="4 5">
    <name type="scientific">Dentipellis fragilis</name>
    <dbReference type="NCBI Taxonomy" id="205917"/>
    <lineage>
        <taxon>Eukaryota</taxon>
        <taxon>Fungi</taxon>
        <taxon>Dikarya</taxon>
        <taxon>Basidiomycota</taxon>
        <taxon>Agaricomycotina</taxon>
        <taxon>Agaricomycetes</taxon>
        <taxon>Russulales</taxon>
        <taxon>Hericiaceae</taxon>
        <taxon>Dentipellis</taxon>
    </lineage>
</organism>
<evidence type="ECO:0000259" key="3">
    <source>
        <dbReference type="Pfam" id="PF10374"/>
    </source>
</evidence>
<feature type="compositionally biased region" description="Basic and acidic residues" evidence="1">
    <location>
        <begin position="223"/>
        <end position="237"/>
    </location>
</feature>
<feature type="region of interest" description="Disordered" evidence="1">
    <location>
        <begin position="223"/>
        <end position="255"/>
    </location>
</feature>
<feature type="compositionally biased region" description="Basic and acidic residues" evidence="1">
    <location>
        <begin position="1351"/>
        <end position="1363"/>
    </location>
</feature>
<dbReference type="Pfam" id="PF10374">
    <property type="entry name" value="EST1"/>
    <property type="match status" value="1"/>
</dbReference>
<comment type="caution">
    <text evidence="4">The sequence shown here is derived from an EMBL/GenBank/DDBJ whole genome shotgun (WGS) entry which is preliminary data.</text>
</comment>
<feature type="compositionally biased region" description="Low complexity" evidence="1">
    <location>
        <begin position="159"/>
        <end position="170"/>
    </location>
</feature>
<dbReference type="InterPro" id="IPR011990">
    <property type="entry name" value="TPR-like_helical_dom_sf"/>
</dbReference>
<feature type="domain" description="DNA/RNA-binding" evidence="2">
    <location>
        <begin position="259"/>
        <end position="567"/>
    </location>
</feature>
<feature type="compositionally biased region" description="Low complexity" evidence="1">
    <location>
        <begin position="848"/>
        <end position="859"/>
    </location>
</feature>
<feature type="region of interest" description="Disordered" evidence="1">
    <location>
        <begin position="742"/>
        <end position="764"/>
    </location>
</feature>
<feature type="compositionally biased region" description="Polar residues" evidence="1">
    <location>
        <begin position="818"/>
        <end position="835"/>
    </location>
</feature>
<feature type="compositionally biased region" description="Polar residues" evidence="1">
    <location>
        <begin position="895"/>
        <end position="917"/>
    </location>
</feature>
<evidence type="ECO:0000313" key="4">
    <source>
        <dbReference type="EMBL" id="TFY65095.1"/>
    </source>
</evidence>
<evidence type="ECO:0000313" key="5">
    <source>
        <dbReference type="Proteomes" id="UP000298327"/>
    </source>
</evidence>
<gene>
    <name evidence="4" type="ORF">EVG20_g5716</name>
</gene>
<feature type="compositionally biased region" description="Basic and acidic residues" evidence="1">
    <location>
        <begin position="680"/>
        <end position="690"/>
    </location>
</feature>
<reference evidence="4 5" key="1">
    <citation type="submission" date="2019-02" db="EMBL/GenBank/DDBJ databases">
        <title>Genome sequencing of the rare red list fungi Dentipellis fragilis.</title>
        <authorList>
            <person name="Buettner E."/>
            <person name="Kellner H."/>
        </authorList>
    </citation>
    <scope>NUCLEOTIDE SEQUENCE [LARGE SCALE GENOMIC DNA]</scope>
    <source>
        <strain evidence="4 5">DSM 105465</strain>
    </source>
</reference>
<name>A0A4Y9YRS4_9AGAM</name>
<feature type="region of interest" description="Disordered" evidence="1">
    <location>
        <begin position="1351"/>
        <end position="1438"/>
    </location>
</feature>
<dbReference type="OrthoDB" id="69928at2759"/>
<feature type="compositionally biased region" description="Polar residues" evidence="1">
    <location>
        <begin position="655"/>
        <end position="669"/>
    </location>
</feature>
<dbReference type="STRING" id="205917.A0A4Y9YRS4"/>
<dbReference type="InterPro" id="IPR019458">
    <property type="entry name" value="Est1-like_N"/>
</dbReference>
<feature type="compositionally biased region" description="Pro residues" evidence="1">
    <location>
        <begin position="1367"/>
        <end position="1378"/>
    </location>
</feature>
<dbReference type="Pfam" id="PF10373">
    <property type="entry name" value="EST1_DNA_bind"/>
    <property type="match status" value="1"/>
</dbReference>
<dbReference type="InterPro" id="IPR045153">
    <property type="entry name" value="Est1/Ebs1-like"/>
</dbReference>
<protein>
    <recommendedName>
        <fullName evidence="6">Protein SMG7</fullName>
    </recommendedName>
</protein>
<accession>A0A4Y9YRS4</accession>
<proteinExistence type="predicted"/>
<feature type="compositionally biased region" description="Low complexity" evidence="1">
    <location>
        <begin position="920"/>
        <end position="932"/>
    </location>
</feature>
<keyword evidence="5" id="KW-1185">Reference proteome</keyword>
<evidence type="ECO:0008006" key="6">
    <source>
        <dbReference type="Google" id="ProtNLM"/>
    </source>
</evidence>
<feature type="region of interest" description="Disordered" evidence="1">
    <location>
        <begin position="159"/>
        <end position="197"/>
    </location>
</feature>
<evidence type="ECO:0000259" key="2">
    <source>
        <dbReference type="Pfam" id="PF10373"/>
    </source>
</evidence>
<dbReference type="PANTHER" id="PTHR15696:SF36">
    <property type="entry name" value="NONSENSE-MEDIATED MRNA DECAY FACTOR"/>
    <property type="match status" value="1"/>
</dbReference>
<dbReference type="Gene3D" id="1.25.40.10">
    <property type="entry name" value="Tetratricopeptide repeat domain"/>
    <property type="match status" value="1"/>
</dbReference>
<sequence>MSEEASAIARDSKGLQQGLKELLSNKSRDPWDREVEFQRKNLQKQYLLLLLAYPFSKESKDAETHLWMQTSYALISVYKQRITTLENALRDQGTQKQQGRQPRHGPVEHRKLLQRFKQFLANEEKFWTQLVIRFQRQFALEEARPALVTLGILTSTDAAGDATEAGDPDAQVGGTRQSHFSFPPEQEGSGSPLTPAQHASKLTTLSKALICLGDLARYREQYSENGARRAGNEEGSRRGGRNRRQPSAELTRAKDYQKARACYERARDLVPDDGNASHQLAILASYQKDTFESLVHYYKALCAKVSYDPAAENMGTVLLKFLESRRHKRGKAKQATDPAADGAQPYRVRLQSFKDSVILLHALWRLSPDEMDAIFPDHSEQVLRDFSTLVSERALPIDTITKVLILAQGALWKHRMVRASPGTSSKRSSGSAPASGSSASATAVMESRILNHILALYHALLLCGVEELVESMKIKEDDLAMRITATFRRMLPALRIAGKWLNANVDYVFKSDDTKQIILSENIESFWSEYRTFITHVSWIFPPEVLPKLARPLEEDVDMSGFLPLRGSTADEAQHDTGMLGDRMEVDGSRALEQVHPNEEQLMRIWDIWNDARRLADATGLSLGQIPRPSSTSQDSLYDGQEVDLTRKDGANATGLGQSPHSLDQSQWKPWSAPKEVEEDARTEATRTDDDPVGDAFRQALNVSDDEREEQDEIVWNPRALSPEKPAPIQPRRAPAHIRTVSGMSPTSPISPVKPSPVYGATSPVHHFGAHASSVSPTGPTPVASSNVVQTTAQDLLNNVMAFRPAGGSHVGPRQPSHRSQLSQPALNSPLGQQPNEPPAPHPQLLFGASQAGPGSGQSIWAAGPGEGSLMPQNRAPSGSYPLPPPTSGGHMANPSMSQASWPSPYDRSNQAPNAQFMSAMPPNAFAAPGPNAHRRVPSAALPMTNVYMNTSQNEAMPYVQFSQSPAPPNHSIGFGRPGLGGLGSAPGANFDPAVVSPHRLDWGAVFLYSHKGCRCPNTHTHLSTLYPAASSHLLLAKSLAASPAPVCLSVPTRPEEPLLWLPVCLIYGYYMPLVRNVERLDKYVSARAPHRLLCPLSLDMVKTEASLAPSTIAPKKPFHKAGYRHDIAYPRQVSMPERGSGPRCIVYHTDTKPLVRVHILDVRAAGNEEHRCVLPRCYARARAAQQEDGVLRGAALRERARSAAARARAGTGSRRRTCSSTRTSGACARAFLEELFEETQMRHIGAGWRSEVLHGYLHREYARHEHTLAGRAAYWREQTCEGRAAYERPDEQDMDWDAFLEADRKERGWHAFLWRHISQGYADDQQDRPQRWLAWLREDLSLAQDAKMSFEEAPRSMDDKARSLPRPVPMPCMPRPNPASAKRRTRRQDGADNGAIDEDPPIECKEGRKARAAVRSAEPAQDVIEEPEPETSPRKRRKVTFVLYVDAGLDLEFTVASAPLVPKP</sequence>
<feature type="region of interest" description="Disordered" evidence="1">
    <location>
        <begin position="803"/>
        <end position="933"/>
    </location>
</feature>
<dbReference type="PANTHER" id="PTHR15696">
    <property type="entry name" value="SMG-7 SUPPRESSOR WITH MORPHOLOGICAL EFFECT ON GENITALIA PROTEIN 7"/>
    <property type="match status" value="1"/>
</dbReference>
<dbReference type="EMBL" id="SEOQ01000349">
    <property type="protein sequence ID" value="TFY65095.1"/>
    <property type="molecule type" value="Genomic_DNA"/>
</dbReference>
<feature type="region of interest" description="Disordered" evidence="1">
    <location>
        <begin position="650"/>
        <end position="695"/>
    </location>
</feature>
<evidence type="ECO:0000256" key="1">
    <source>
        <dbReference type="SAM" id="MobiDB-lite"/>
    </source>
</evidence>
<dbReference type="SUPFAM" id="SSF48452">
    <property type="entry name" value="TPR-like"/>
    <property type="match status" value="1"/>
</dbReference>